<dbReference type="Proteomes" id="UP000198406">
    <property type="component" value="Unassembled WGS sequence"/>
</dbReference>
<evidence type="ECO:0000313" key="2">
    <source>
        <dbReference type="EMBL" id="GAX14946.1"/>
    </source>
</evidence>
<evidence type="ECO:0000256" key="1">
    <source>
        <dbReference type="SAM" id="MobiDB-lite"/>
    </source>
</evidence>
<dbReference type="InParanoid" id="A0A1Z5JM08"/>
<evidence type="ECO:0000313" key="3">
    <source>
        <dbReference type="Proteomes" id="UP000198406"/>
    </source>
</evidence>
<feature type="region of interest" description="Disordered" evidence="1">
    <location>
        <begin position="387"/>
        <end position="416"/>
    </location>
</feature>
<organism evidence="2 3">
    <name type="scientific">Fistulifera solaris</name>
    <name type="common">Oleaginous diatom</name>
    <dbReference type="NCBI Taxonomy" id="1519565"/>
    <lineage>
        <taxon>Eukaryota</taxon>
        <taxon>Sar</taxon>
        <taxon>Stramenopiles</taxon>
        <taxon>Ochrophyta</taxon>
        <taxon>Bacillariophyta</taxon>
        <taxon>Bacillariophyceae</taxon>
        <taxon>Bacillariophycidae</taxon>
        <taxon>Naviculales</taxon>
        <taxon>Naviculaceae</taxon>
        <taxon>Fistulifera</taxon>
    </lineage>
</organism>
<feature type="compositionally biased region" description="Polar residues" evidence="1">
    <location>
        <begin position="316"/>
        <end position="325"/>
    </location>
</feature>
<gene>
    <name evidence="2" type="ORF">FisN_12Lh351</name>
</gene>
<proteinExistence type="predicted"/>
<keyword evidence="3" id="KW-1185">Reference proteome</keyword>
<dbReference type="AlphaFoldDB" id="A0A1Z5JM08"/>
<reference evidence="2 3" key="1">
    <citation type="journal article" date="2015" name="Plant Cell">
        <title>Oil accumulation by the oleaginous diatom Fistulifera solaris as revealed by the genome and transcriptome.</title>
        <authorList>
            <person name="Tanaka T."/>
            <person name="Maeda Y."/>
            <person name="Veluchamy A."/>
            <person name="Tanaka M."/>
            <person name="Abida H."/>
            <person name="Marechal E."/>
            <person name="Bowler C."/>
            <person name="Muto M."/>
            <person name="Sunaga Y."/>
            <person name="Tanaka M."/>
            <person name="Yoshino T."/>
            <person name="Taniguchi T."/>
            <person name="Fukuda Y."/>
            <person name="Nemoto M."/>
            <person name="Matsumoto M."/>
            <person name="Wong P.S."/>
            <person name="Aburatani S."/>
            <person name="Fujibuchi W."/>
        </authorList>
    </citation>
    <scope>NUCLEOTIDE SEQUENCE [LARGE SCALE GENOMIC DNA]</scope>
    <source>
        <strain evidence="2 3">JPCC DA0580</strain>
    </source>
</reference>
<accession>A0A1Z5JM08</accession>
<comment type="caution">
    <text evidence="2">The sequence shown here is derived from an EMBL/GenBank/DDBJ whole genome shotgun (WGS) entry which is preliminary data.</text>
</comment>
<protein>
    <submittedName>
        <fullName evidence="2">Uncharacterized protein</fullName>
    </submittedName>
</protein>
<name>A0A1Z5JM08_FISSO</name>
<dbReference type="EMBL" id="BDSP01000087">
    <property type="protein sequence ID" value="GAX14946.1"/>
    <property type="molecule type" value="Genomic_DNA"/>
</dbReference>
<feature type="region of interest" description="Disordered" evidence="1">
    <location>
        <begin position="296"/>
        <end position="325"/>
    </location>
</feature>
<sequence length="428" mass="49462">MSTRFSFRNDTGPPSGNTAAISLWQKFSLLQQSIEECIKDRKEIDAKIDASQMRQSDLREMRRESLQGTREAERKLSEIEEKLAALQNHYDVEIQPVYASSLSEKRNSDIKMKQWKEYKALALQLFLDRSANFRSKCKRLQMETESLGLVHAKCQAWVYVLSFDRGDDADGVTFDDFTEHNDRIICPTDNDESTRDNPLLWDIPRNDYELLDSAEKYKQELDVYEVFCKELDALKERKSECIQHEQTLTERASLMQKQLDRILSDCNGLESQIEDQRTSRSHREQSIAISDRFIQHQQHQVESLHEPSVKRPRTNPYCQSKTNRSNLLASKRRKALRSVVLGTTTVLPVSSPLRSEVTTKGYDFSRFQHSHDDTANNCEVPSLRNAHDAEDTRIEEKGSERSSAHYHASAAIDDDDDDDLFSFVGLRK</sequence>
<feature type="compositionally biased region" description="Basic and acidic residues" evidence="1">
    <location>
        <begin position="387"/>
        <end position="403"/>
    </location>
</feature>